<dbReference type="Pfam" id="PF04542">
    <property type="entry name" value="Sigma70_r2"/>
    <property type="match status" value="1"/>
</dbReference>
<dbReference type="PANTHER" id="PTHR30385:SF6">
    <property type="entry name" value="RNA POLYMERASE SIGMA FACTOR SIGI"/>
    <property type="match status" value="1"/>
</dbReference>
<name>A0A4R2RK97_9FIRM</name>
<dbReference type="Proteomes" id="UP000294813">
    <property type="component" value="Unassembled WGS sequence"/>
</dbReference>
<evidence type="ECO:0000313" key="8">
    <source>
        <dbReference type="EMBL" id="TCP64312.1"/>
    </source>
</evidence>
<feature type="DNA-binding region" description="H-T-H motif" evidence="6">
    <location>
        <begin position="209"/>
        <end position="228"/>
    </location>
</feature>
<comment type="activity regulation">
    <text evidence="6">Negatively regulated by the anti-sigma-I factor RsgI.</text>
</comment>
<dbReference type="RefSeq" id="WP_131919054.1">
    <property type="nucleotide sequence ID" value="NZ_JAOQNU010000010.1"/>
</dbReference>
<evidence type="ECO:0000256" key="2">
    <source>
        <dbReference type="ARBA" id="ARBA00023015"/>
    </source>
</evidence>
<dbReference type="InterPro" id="IPR014244">
    <property type="entry name" value="RNA_pol_sigma-I"/>
</dbReference>
<dbReference type="HAMAP" id="MF_02064">
    <property type="entry name" value="Sigma70_SigI"/>
    <property type="match status" value="1"/>
</dbReference>
<dbReference type="PIRSF" id="PIRSF038953">
    <property type="entry name" value="SigI"/>
    <property type="match status" value="1"/>
</dbReference>
<evidence type="ECO:0000259" key="7">
    <source>
        <dbReference type="Pfam" id="PF04542"/>
    </source>
</evidence>
<feature type="short sequence motif" description="Polymerase core binding" evidence="6">
    <location>
        <begin position="61"/>
        <end position="74"/>
    </location>
</feature>
<evidence type="ECO:0000256" key="3">
    <source>
        <dbReference type="ARBA" id="ARBA00023082"/>
    </source>
</evidence>
<dbReference type="NCBIfam" id="TIGR02895">
    <property type="entry name" value="spore_sigI"/>
    <property type="match status" value="1"/>
</dbReference>
<evidence type="ECO:0000256" key="4">
    <source>
        <dbReference type="ARBA" id="ARBA00023125"/>
    </source>
</evidence>
<dbReference type="NCBIfam" id="NF006174">
    <property type="entry name" value="PRK08311.2-2"/>
    <property type="match status" value="1"/>
</dbReference>
<keyword evidence="6" id="KW-0346">Stress response</keyword>
<organism evidence="8 9">
    <name type="scientific">Heliophilum fasciatum</name>
    <dbReference type="NCBI Taxonomy" id="35700"/>
    <lineage>
        <taxon>Bacteria</taxon>
        <taxon>Bacillati</taxon>
        <taxon>Bacillota</taxon>
        <taxon>Clostridia</taxon>
        <taxon>Eubacteriales</taxon>
        <taxon>Heliobacteriaceae</taxon>
        <taxon>Heliophilum</taxon>
    </lineage>
</organism>
<comment type="subunit">
    <text evidence="6">Interacts with RsgI.</text>
</comment>
<dbReference type="SUPFAM" id="SSF88946">
    <property type="entry name" value="Sigma2 domain of RNA polymerase sigma factors"/>
    <property type="match status" value="1"/>
</dbReference>
<accession>A0A4R2RK97</accession>
<evidence type="ECO:0000256" key="6">
    <source>
        <dbReference type="HAMAP-Rule" id="MF_02064"/>
    </source>
</evidence>
<evidence type="ECO:0000313" key="9">
    <source>
        <dbReference type="Proteomes" id="UP000294813"/>
    </source>
</evidence>
<comment type="subcellular location">
    <subcellularLocation>
        <location evidence="6">Cytoplasm</location>
    </subcellularLocation>
</comment>
<keyword evidence="5 6" id="KW-0804">Transcription</keyword>
<dbReference type="GO" id="GO:0005737">
    <property type="term" value="C:cytoplasm"/>
    <property type="evidence" value="ECO:0007669"/>
    <property type="project" value="UniProtKB-SubCell"/>
</dbReference>
<comment type="function">
    <text evidence="6">Sigma factors are initiation factors that promote the attachment of RNA polymerase to specific initiation sites and are then released.</text>
</comment>
<keyword evidence="3 6" id="KW-0731">Sigma factor</keyword>
<dbReference type="InterPro" id="IPR007627">
    <property type="entry name" value="RNA_pol_sigma70_r2"/>
</dbReference>
<evidence type="ECO:0000256" key="5">
    <source>
        <dbReference type="ARBA" id="ARBA00023163"/>
    </source>
</evidence>
<dbReference type="GO" id="GO:0006352">
    <property type="term" value="P:DNA-templated transcription initiation"/>
    <property type="evidence" value="ECO:0007669"/>
    <property type="project" value="UniProtKB-UniRule"/>
</dbReference>
<dbReference type="OrthoDB" id="3190733at2"/>
<comment type="caution">
    <text evidence="8">The sequence shown here is derived from an EMBL/GenBank/DDBJ whole genome shotgun (WGS) entry which is preliminary data.</text>
</comment>
<feature type="domain" description="RNA polymerase sigma-70 region 2" evidence="7">
    <location>
        <begin position="35"/>
        <end position="106"/>
    </location>
</feature>
<proteinExistence type="inferred from homology"/>
<keyword evidence="9" id="KW-1185">Reference proteome</keyword>
<dbReference type="InterPro" id="IPR013325">
    <property type="entry name" value="RNA_pol_sigma_r2"/>
</dbReference>
<dbReference type="Gene3D" id="1.10.1740.10">
    <property type="match status" value="1"/>
</dbReference>
<sequence length="251" mass="29067">MEHSTRTTVTSSRFQESGLLLSRAQGGDDATRNLLIKKYTPFILRVSSSISKRFVRLGSDDEASIALIAFNEAITNYREEKGISFLSFAETVIRRRLIDYFRKESKAQKMIPLSAFDHYDEDGSDEAVNHLENQQATQFFYAEKEASDRRAEIVEYNRLLQEYGISFQELVRCSPKHEDARRRAIQVARLVAETPRHRDYLKLKGTLPLKALEREVGVSRKTMERQRKYIIAVAVLFMEKLDFLKAYIDKA</sequence>
<gene>
    <name evidence="6" type="primary">sigI</name>
    <name evidence="8" type="ORF">EDD73_11011</name>
</gene>
<reference evidence="8 9" key="1">
    <citation type="submission" date="2019-03" db="EMBL/GenBank/DDBJ databases">
        <title>Genomic Encyclopedia of Type Strains, Phase IV (KMG-IV): sequencing the most valuable type-strain genomes for metagenomic binning, comparative biology and taxonomic classification.</title>
        <authorList>
            <person name="Goeker M."/>
        </authorList>
    </citation>
    <scope>NUCLEOTIDE SEQUENCE [LARGE SCALE GENOMIC DNA]</scope>
    <source>
        <strain evidence="8 9">DSM 11170</strain>
    </source>
</reference>
<dbReference type="AlphaFoldDB" id="A0A4R2RK97"/>
<dbReference type="EMBL" id="SLXT01000010">
    <property type="protein sequence ID" value="TCP64312.1"/>
    <property type="molecule type" value="Genomic_DNA"/>
</dbReference>
<keyword evidence="1 6" id="KW-0963">Cytoplasm</keyword>
<dbReference type="GO" id="GO:0016987">
    <property type="term" value="F:sigma factor activity"/>
    <property type="evidence" value="ECO:0007669"/>
    <property type="project" value="UniProtKB-UniRule"/>
</dbReference>
<keyword evidence="2 6" id="KW-0805">Transcription regulation</keyword>
<evidence type="ECO:0000256" key="1">
    <source>
        <dbReference type="ARBA" id="ARBA00022490"/>
    </source>
</evidence>
<protein>
    <recommendedName>
        <fullName evidence="6">RNA polymerase sigma factor SigI</fullName>
    </recommendedName>
</protein>
<comment type="similarity">
    <text evidence="6">Belongs to the sigma-70 factor family. SigI subfamily.</text>
</comment>
<dbReference type="GO" id="GO:0003677">
    <property type="term" value="F:DNA binding"/>
    <property type="evidence" value="ECO:0007669"/>
    <property type="project" value="UniProtKB-UniRule"/>
</dbReference>
<dbReference type="PANTHER" id="PTHR30385">
    <property type="entry name" value="SIGMA FACTOR F FLAGELLAR"/>
    <property type="match status" value="1"/>
</dbReference>
<keyword evidence="4 6" id="KW-0238">DNA-binding</keyword>